<dbReference type="PANTHER" id="PTHR21301:SF10">
    <property type="entry name" value="REVERSE TRANSCRIPTASE DOMAIN-CONTAINING PROTEIN"/>
    <property type="match status" value="1"/>
</dbReference>
<keyword evidence="4" id="KW-1185">Reference proteome</keyword>
<accession>A0AAV7NM87</accession>
<organism evidence="3 4">
    <name type="scientific">Pleurodeles waltl</name>
    <name type="common">Iberian ribbed newt</name>
    <dbReference type="NCBI Taxonomy" id="8319"/>
    <lineage>
        <taxon>Eukaryota</taxon>
        <taxon>Metazoa</taxon>
        <taxon>Chordata</taxon>
        <taxon>Craniata</taxon>
        <taxon>Vertebrata</taxon>
        <taxon>Euteleostomi</taxon>
        <taxon>Amphibia</taxon>
        <taxon>Batrachia</taxon>
        <taxon>Caudata</taxon>
        <taxon>Salamandroidea</taxon>
        <taxon>Salamandridae</taxon>
        <taxon>Pleurodelinae</taxon>
        <taxon>Pleurodeles</taxon>
    </lineage>
</organism>
<gene>
    <name evidence="3" type="ORF">NDU88_004011</name>
</gene>
<dbReference type="Proteomes" id="UP001066276">
    <property type="component" value="Chromosome 8"/>
</dbReference>
<dbReference type="PROSITE" id="PS50878">
    <property type="entry name" value="RT_POL"/>
    <property type="match status" value="3"/>
</dbReference>
<evidence type="ECO:0000313" key="4">
    <source>
        <dbReference type="Proteomes" id="UP001066276"/>
    </source>
</evidence>
<evidence type="ECO:0000256" key="1">
    <source>
        <dbReference type="SAM" id="MobiDB-lite"/>
    </source>
</evidence>
<comment type="caution">
    <text evidence="3">The sequence shown here is derived from an EMBL/GenBank/DDBJ whole genome shotgun (WGS) entry which is preliminary data.</text>
</comment>
<feature type="domain" description="Reverse transcriptase" evidence="2">
    <location>
        <begin position="383"/>
        <end position="622"/>
    </location>
</feature>
<dbReference type="AlphaFoldDB" id="A0AAV7NM87"/>
<name>A0AAV7NM87_PLEWA</name>
<dbReference type="EMBL" id="JANPWB010000012">
    <property type="protein sequence ID" value="KAJ1115789.1"/>
    <property type="molecule type" value="Genomic_DNA"/>
</dbReference>
<proteinExistence type="predicted"/>
<protein>
    <recommendedName>
        <fullName evidence="2">Reverse transcriptase domain-containing protein</fullName>
    </recommendedName>
</protein>
<dbReference type="PANTHER" id="PTHR21301">
    <property type="entry name" value="REVERSE TRANSCRIPTASE"/>
    <property type="match status" value="1"/>
</dbReference>
<feature type="domain" description="Reverse transcriptase" evidence="2">
    <location>
        <begin position="717"/>
        <end position="960"/>
    </location>
</feature>
<feature type="domain" description="Reverse transcriptase" evidence="2">
    <location>
        <begin position="49"/>
        <end position="288"/>
    </location>
</feature>
<dbReference type="Pfam" id="PF00078">
    <property type="entry name" value="RVT_1"/>
    <property type="match status" value="3"/>
</dbReference>
<evidence type="ECO:0000313" key="3">
    <source>
        <dbReference type="EMBL" id="KAJ1115789.1"/>
    </source>
</evidence>
<dbReference type="InterPro" id="IPR000477">
    <property type="entry name" value="RT_dom"/>
</dbReference>
<sequence>MKVCDYIEEGMRQLMDTNTYKPLETDPTEDLNKEIKNMVAKYRSLNLIDDTADILVHPKPRPGRFYMLPKIHKMNNPGRPIISGNDTATERLSLFVDLHLQPIVQQLPSFVKDTSHFLQIIEKLNQTYTFDDETLLATFDVTSLYTNIPHDDGLMALSEALNKRTVKKPSTNVLTNFARVILKSNNFTFNGKHYLQIQGTSMGTRMAPSYANIFMGKLEDYILASSNIKPLVWLRYIDDIFIIWNAGSRTLEQFTAFINNPFKKFRHPKSWTPQCGRNPVLDTYILSINKLIKESTPKRIFDNITREERQALYHLQQRTDVIIKPADKGGAVVAMKVCDYIEEGMRQLMDTNTYKPLETDPTEDLNKEIKNMVAKYRSLNLIDDTADILVHPKPRPGRFYMLPKIHKMNNPGRPIISGNDTATERLSLFVDLHLQPIVQQLPSFVKDTSHFLQIIEKLNQTYTFDDETLLATFDVTSLYTNIPHDDGLMALSEALNKRTVKKPSTNVLTNFARVILKSNNFTFNGKHYLQIQGTSMGTRMAPSYANIFMGKLEDYILASSNIKPLVWLRYIDDIFIIWNAGSRTLEQFTAFINNPFKKFRHPKSWTPQCGRNPVLDTYILSINKLIKESTPKRIFDNITREERQALYHLQQRTDVIIKPADKGGAVVAMKVCDYIEEGMRQLMDTNTYKPLETDPTEDLNKEIKNMVAKYRSLNLIDDTADILVHPKPRPGRFYMLPKIHKMNNPGRPIISGNDTATERLSLFVDLHLQPIVQQLPSFVKDTSHFLQIIEKLNQTYTFDDETLLATFDVTSLYTNIPHDDGLMALSEALNKRTVKKPSTNVLTNFARVILKSNNFTFNGKHYLQIQGTSMGTRMAPSYANIFMGKLEDYILASSNIKPLVWLRYIDDIFIIWNAGSRTLEQFTAFINTIQDGDSVIPLLQTGSSCDDMEIGPTAWQPLGVNGRPLPPAKMGDGALAGRPVRQEDSDR</sequence>
<feature type="region of interest" description="Disordered" evidence="1">
    <location>
        <begin position="961"/>
        <end position="987"/>
    </location>
</feature>
<evidence type="ECO:0000259" key="2">
    <source>
        <dbReference type="PROSITE" id="PS50878"/>
    </source>
</evidence>
<reference evidence="3" key="1">
    <citation type="journal article" date="2022" name="bioRxiv">
        <title>Sequencing and chromosome-scale assembly of the giantPleurodeles waltlgenome.</title>
        <authorList>
            <person name="Brown T."/>
            <person name="Elewa A."/>
            <person name="Iarovenko S."/>
            <person name="Subramanian E."/>
            <person name="Araus A.J."/>
            <person name="Petzold A."/>
            <person name="Susuki M."/>
            <person name="Suzuki K.-i.T."/>
            <person name="Hayashi T."/>
            <person name="Toyoda A."/>
            <person name="Oliveira C."/>
            <person name="Osipova E."/>
            <person name="Leigh N.D."/>
            <person name="Simon A."/>
            <person name="Yun M.H."/>
        </authorList>
    </citation>
    <scope>NUCLEOTIDE SEQUENCE</scope>
    <source>
        <strain evidence="3">20211129_DDA</strain>
        <tissue evidence="3">Liver</tissue>
    </source>
</reference>